<gene>
    <name evidence="2" type="ordered locus">SRU_0202</name>
</gene>
<accession>Q2S628</accession>
<evidence type="ECO:0000313" key="2">
    <source>
        <dbReference type="EMBL" id="ABC44083.1"/>
    </source>
</evidence>
<reference evidence="2 3" key="1">
    <citation type="journal article" date="2005" name="Proc. Natl. Acad. Sci. U.S.A.">
        <title>The genome of Salinibacter ruber: convergence and gene exchange among hyperhalophilic bacteria and archaea.</title>
        <authorList>
            <person name="Mongodin E.F."/>
            <person name="Nelson K.E."/>
            <person name="Daugherty S."/>
            <person name="Deboy R.T."/>
            <person name="Wister J."/>
            <person name="Khouri H."/>
            <person name="Weidman J."/>
            <person name="Walsh D.A."/>
            <person name="Papke R.T."/>
            <person name="Sanchez Perez G."/>
            <person name="Sharma A.K."/>
            <person name="Nesbo C.L."/>
            <person name="MacLeod D."/>
            <person name="Bapteste E."/>
            <person name="Doolittle W.F."/>
            <person name="Charlebois R.L."/>
            <person name="Legault B."/>
            <person name="Rodriguez-Valera F."/>
        </authorList>
    </citation>
    <scope>NUCLEOTIDE SEQUENCE [LARGE SCALE GENOMIC DNA]</scope>
    <source>
        <strain evidence="3">DSM 13855 / CECT 5946 / M31</strain>
    </source>
</reference>
<feature type="compositionally biased region" description="Basic and acidic residues" evidence="1">
    <location>
        <begin position="20"/>
        <end position="31"/>
    </location>
</feature>
<protein>
    <submittedName>
        <fullName evidence="2">Uncharacterized protein</fullName>
    </submittedName>
</protein>
<dbReference type="EMBL" id="CP000159">
    <property type="protein sequence ID" value="ABC44083.1"/>
    <property type="molecule type" value="Genomic_DNA"/>
</dbReference>
<sequence>MITRKGRDVAQIKAVKEVAREDSLPSLEESRASVTVSGEDLSETVRQQRWEHRDRVLSECAGSIATECFQSALGASRPSAFRVRWEHRDRVLSECAGNAAKPCSRSTHGTAPHCPCATCPRSVLLICHLHCPEK</sequence>
<dbReference type="KEGG" id="sru:SRU_0202"/>
<keyword evidence="3" id="KW-1185">Reference proteome</keyword>
<evidence type="ECO:0000313" key="3">
    <source>
        <dbReference type="Proteomes" id="UP000008674"/>
    </source>
</evidence>
<feature type="region of interest" description="Disordered" evidence="1">
    <location>
        <begin position="20"/>
        <end position="45"/>
    </location>
</feature>
<dbReference type="STRING" id="309807.SRU_0202"/>
<evidence type="ECO:0000256" key="1">
    <source>
        <dbReference type="SAM" id="MobiDB-lite"/>
    </source>
</evidence>
<dbReference type="EnsemblBacteria" id="ABC44083">
    <property type="protein sequence ID" value="ABC44083"/>
    <property type="gene ID" value="SRU_0202"/>
</dbReference>
<name>Q2S628_SALRD</name>
<organism evidence="2 3">
    <name type="scientific">Salinibacter ruber (strain DSM 13855 / M31)</name>
    <dbReference type="NCBI Taxonomy" id="309807"/>
    <lineage>
        <taxon>Bacteria</taxon>
        <taxon>Pseudomonadati</taxon>
        <taxon>Rhodothermota</taxon>
        <taxon>Rhodothermia</taxon>
        <taxon>Rhodothermales</taxon>
        <taxon>Salinibacteraceae</taxon>
        <taxon>Salinibacter</taxon>
    </lineage>
</organism>
<dbReference type="AlphaFoldDB" id="Q2S628"/>
<dbReference type="Proteomes" id="UP000008674">
    <property type="component" value="Chromosome"/>
</dbReference>
<dbReference type="HOGENOM" id="CLU_1894724_0_0_10"/>
<dbReference type="OrthoDB" id="9802426at2"/>
<proteinExistence type="predicted"/>